<dbReference type="Pfam" id="PF15887">
    <property type="entry name" value="Peptidase_Mx"/>
    <property type="match status" value="1"/>
</dbReference>
<feature type="domain" description="Zinc-ribbon" evidence="1">
    <location>
        <begin position="3"/>
        <end position="84"/>
    </location>
</feature>
<dbReference type="InterPro" id="IPR011201">
    <property type="entry name" value="Zinc-ribbon_6_bact"/>
</dbReference>
<protein>
    <submittedName>
        <fullName evidence="2">Zinc-binding metallopeptidase</fullName>
    </submittedName>
</protein>
<sequence length="340" mass="39635">MKVFECPNCKSPVFFENTVCQYCNTSIGYNHYLDVFDIPNNNQDNFHKLCSNFDLGVCNWLVDNNKNTEFCLACSLNRTVPNQSNTDHFDKWTKLEIAKHRLIYQLLKLKLPIKSKLVDEEGVAFDFLSENNDENKLTGHANGVVTIILSEADSVHREQLRTQMNEAYRTLLGHFRHEIGHYYWELLFDDSNIESYRNIFGDEREDYGEALKNHYNNGAPSHWNQNFISKYASSHSWEDWAETWSHYLHLMDTLETAHCFGITFNPNTEYVKKLVTNTCPNPYKTENFKDIFDASIALTCAVNSLNRSMGLPDIYPFMVPNKVLQKLTFIHNLLKKQNIK</sequence>
<dbReference type="InterPro" id="IPR031321">
    <property type="entry name" value="UCP012641"/>
</dbReference>
<gene>
    <name evidence="2" type="ORF">J8H85_18170</name>
</gene>
<comment type="caution">
    <text evidence="2">The sequence shown here is derived from an EMBL/GenBank/DDBJ whole genome shotgun (WGS) entry which is preliminary data.</text>
</comment>
<proteinExistence type="predicted"/>
<evidence type="ECO:0000259" key="1">
    <source>
        <dbReference type="Pfam" id="PF10005"/>
    </source>
</evidence>
<dbReference type="EMBL" id="JAGJCB010000030">
    <property type="protein sequence ID" value="MBP0905755.1"/>
    <property type="molecule type" value="Genomic_DNA"/>
</dbReference>
<dbReference type="Pfam" id="PF10005">
    <property type="entry name" value="Zn_ribbon_DZR_6"/>
    <property type="match status" value="1"/>
</dbReference>
<dbReference type="Proteomes" id="UP000670776">
    <property type="component" value="Unassembled WGS sequence"/>
</dbReference>
<accession>A0ABS4BZX9</accession>
<dbReference type="Gene3D" id="3.40.390.70">
    <property type="match status" value="1"/>
</dbReference>
<dbReference type="RefSeq" id="WP_209657042.1">
    <property type="nucleotide sequence ID" value="NZ_JAGJCB010000030.1"/>
</dbReference>
<name>A0ABS4BZX9_9FLAO</name>
<dbReference type="PIRSF" id="PIRSF012641">
    <property type="entry name" value="UCP012641"/>
    <property type="match status" value="1"/>
</dbReference>
<evidence type="ECO:0000313" key="3">
    <source>
        <dbReference type="Proteomes" id="UP000670776"/>
    </source>
</evidence>
<reference evidence="2 3" key="1">
    <citation type="submission" date="2021-04" db="EMBL/GenBank/DDBJ databases">
        <title>Mariniflexile gromovii gen. nov., sp. nov., a gliding bacterium isolated from the sea urchin Strongylocentrotus intermedius.</title>
        <authorList>
            <person name="Ko S."/>
            <person name="Le V."/>
            <person name="Ahn C.-Y."/>
            <person name="Oh H.-M."/>
        </authorList>
    </citation>
    <scope>NUCLEOTIDE SEQUENCE [LARGE SCALE GENOMIC DNA]</scope>
    <source>
        <strain evidence="2 3">KCTC 12570</strain>
    </source>
</reference>
<evidence type="ECO:0000313" key="2">
    <source>
        <dbReference type="EMBL" id="MBP0905755.1"/>
    </source>
</evidence>
<keyword evidence="3" id="KW-1185">Reference proteome</keyword>
<organism evidence="2 3">
    <name type="scientific">Mariniflexile gromovii</name>
    <dbReference type="NCBI Taxonomy" id="362523"/>
    <lineage>
        <taxon>Bacteria</taxon>
        <taxon>Pseudomonadati</taxon>
        <taxon>Bacteroidota</taxon>
        <taxon>Flavobacteriia</taxon>
        <taxon>Flavobacteriales</taxon>
        <taxon>Flavobacteriaceae</taxon>
        <taxon>Mariniflexile</taxon>
    </lineage>
</organism>